<feature type="non-terminal residue" evidence="1">
    <location>
        <position position="42"/>
    </location>
</feature>
<organism evidence="1 2">
    <name type="scientific">Staurois parvus</name>
    <dbReference type="NCBI Taxonomy" id="386267"/>
    <lineage>
        <taxon>Eukaryota</taxon>
        <taxon>Metazoa</taxon>
        <taxon>Chordata</taxon>
        <taxon>Craniata</taxon>
        <taxon>Vertebrata</taxon>
        <taxon>Euteleostomi</taxon>
        <taxon>Amphibia</taxon>
        <taxon>Batrachia</taxon>
        <taxon>Anura</taxon>
        <taxon>Neobatrachia</taxon>
        <taxon>Ranoidea</taxon>
        <taxon>Ranidae</taxon>
        <taxon>Staurois</taxon>
    </lineage>
</organism>
<sequence length="42" mass="4810">MSCQSAPDQVYIAPSHKSLPSRKLTIYSTRTKLDESQLTYQH</sequence>
<accession>A0ABN9B6E9</accession>
<protein>
    <submittedName>
        <fullName evidence="1">Uncharacterized protein</fullName>
    </submittedName>
</protein>
<keyword evidence="2" id="KW-1185">Reference proteome</keyword>
<proteinExistence type="predicted"/>
<comment type="caution">
    <text evidence="1">The sequence shown here is derived from an EMBL/GenBank/DDBJ whole genome shotgun (WGS) entry which is preliminary data.</text>
</comment>
<dbReference type="Proteomes" id="UP001162483">
    <property type="component" value="Unassembled WGS sequence"/>
</dbReference>
<evidence type="ECO:0000313" key="1">
    <source>
        <dbReference type="EMBL" id="CAI9543157.1"/>
    </source>
</evidence>
<gene>
    <name evidence="1" type="ORF">SPARVUS_LOCUS2231331</name>
</gene>
<dbReference type="EMBL" id="CATNWA010002531">
    <property type="protein sequence ID" value="CAI9543157.1"/>
    <property type="molecule type" value="Genomic_DNA"/>
</dbReference>
<reference evidence="1" key="1">
    <citation type="submission" date="2023-05" db="EMBL/GenBank/DDBJ databases">
        <authorList>
            <person name="Stuckert A."/>
        </authorList>
    </citation>
    <scope>NUCLEOTIDE SEQUENCE</scope>
</reference>
<evidence type="ECO:0000313" key="2">
    <source>
        <dbReference type="Proteomes" id="UP001162483"/>
    </source>
</evidence>
<name>A0ABN9B6E9_9NEOB</name>